<accession>A0ABP9EJC9</accession>
<protein>
    <submittedName>
        <fullName evidence="5">YafY family protein</fullName>
    </submittedName>
</protein>
<proteinExistence type="predicted"/>
<dbReference type="EMBL" id="BAABHQ010000005">
    <property type="protein sequence ID" value="GAA4873707.1"/>
    <property type="molecule type" value="Genomic_DNA"/>
</dbReference>
<dbReference type="InterPro" id="IPR018356">
    <property type="entry name" value="Tscrpt_reg_HTH_DeoR_CS"/>
</dbReference>
<evidence type="ECO:0000313" key="5">
    <source>
        <dbReference type="EMBL" id="GAA4873707.1"/>
    </source>
</evidence>
<dbReference type="InterPro" id="IPR057727">
    <property type="entry name" value="WCX_dom"/>
</dbReference>
<dbReference type="PANTHER" id="PTHR34580:SF3">
    <property type="entry name" value="PROTEIN PAFB"/>
    <property type="match status" value="1"/>
</dbReference>
<keyword evidence="2" id="KW-0238">DNA-binding</keyword>
<dbReference type="InterPro" id="IPR051534">
    <property type="entry name" value="CBASS_pafABC_assoc_protein"/>
</dbReference>
<dbReference type="InterPro" id="IPR036390">
    <property type="entry name" value="WH_DNA-bd_sf"/>
</dbReference>
<sequence length="334" mass="36288">MLETSARLLRLLSLLQARPEWTGPELAERMGVTTRTVRRDVDKLRGLDYPVEVGFGPGGGYRLGAGAALPPLLLDDDEAVAVAVTLRTAAGTGVAGTGETALAALVKLERILPARLRHRIAAMPVATVAPRVAPSVDPSVLAVVGGACRDRRVLEIDYTARDGTPTRRRIEPIHLVAWGRRWYLVAWDRDREDWRTLRVDRMTPRLAPDGLPTGPRFPPREIPGGDPAAFVADRVADVRPFRCVVRVAAPAPEVRATIWTDQVRVEEIGPEECRVSLSSDDARSAALILTGLDADFVVESPDALVDELRRVADRYSRAVAPAQPTAPPTSQPIP</sequence>
<dbReference type="InterPro" id="IPR026881">
    <property type="entry name" value="WYL_dom"/>
</dbReference>
<gene>
    <name evidence="5" type="ORF">GCM10023203_24510</name>
</gene>
<reference evidence="6" key="1">
    <citation type="journal article" date="2019" name="Int. J. Syst. Evol. Microbiol.">
        <title>The Global Catalogue of Microorganisms (GCM) 10K type strain sequencing project: providing services to taxonomists for standard genome sequencing and annotation.</title>
        <authorList>
            <consortium name="The Broad Institute Genomics Platform"/>
            <consortium name="The Broad Institute Genome Sequencing Center for Infectious Disease"/>
            <person name="Wu L."/>
            <person name="Ma J."/>
        </authorList>
    </citation>
    <scope>NUCLEOTIDE SEQUENCE [LARGE SCALE GENOMIC DNA]</scope>
    <source>
        <strain evidence="6">JCM 17983</strain>
    </source>
</reference>
<dbReference type="PROSITE" id="PS00894">
    <property type="entry name" value="HTH_DEOR_1"/>
    <property type="match status" value="1"/>
</dbReference>
<dbReference type="PROSITE" id="PS51000">
    <property type="entry name" value="HTH_DEOR_2"/>
    <property type="match status" value="1"/>
</dbReference>
<dbReference type="Pfam" id="PF13280">
    <property type="entry name" value="WYL"/>
    <property type="match status" value="1"/>
</dbReference>
<dbReference type="Pfam" id="PF08279">
    <property type="entry name" value="HTH_11"/>
    <property type="match status" value="1"/>
</dbReference>
<keyword evidence="3" id="KW-0804">Transcription</keyword>
<comment type="caution">
    <text evidence="5">The sequence shown here is derived from an EMBL/GenBank/DDBJ whole genome shotgun (WGS) entry which is preliminary data.</text>
</comment>
<dbReference type="InterPro" id="IPR013196">
    <property type="entry name" value="HTH_11"/>
</dbReference>
<dbReference type="InterPro" id="IPR036388">
    <property type="entry name" value="WH-like_DNA-bd_sf"/>
</dbReference>
<evidence type="ECO:0000313" key="6">
    <source>
        <dbReference type="Proteomes" id="UP001500457"/>
    </source>
</evidence>
<dbReference type="Gene3D" id="1.10.10.10">
    <property type="entry name" value="Winged helix-like DNA-binding domain superfamily/Winged helix DNA-binding domain"/>
    <property type="match status" value="1"/>
</dbReference>
<feature type="domain" description="HTH deoR-type" evidence="4">
    <location>
        <begin position="4"/>
        <end position="69"/>
    </location>
</feature>
<evidence type="ECO:0000256" key="2">
    <source>
        <dbReference type="ARBA" id="ARBA00023125"/>
    </source>
</evidence>
<evidence type="ECO:0000256" key="3">
    <source>
        <dbReference type="ARBA" id="ARBA00023163"/>
    </source>
</evidence>
<dbReference type="PROSITE" id="PS52050">
    <property type="entry name" value="WYL"/>
    <property type="match status" value="1"/>
</dbReference>
<keyword evidence="6" id="KW-1185">Reference proteome</keyword>
<dbReference type="SUPFAM" id="SSF46785">
    <property type="entry name" value="Winged helix' DNA-binding domain"/>
    <property type="match status" value="1"/>
</dbReference>
<evidence type="ECO:0000259" key="4">
    <source>
        <dbReference type="PROSITE" id="PS51000"/>
    </source>
</evidence>
<dbReference type="Pfam" id="PF25583">
    <property type="entry name" value="WCX"/>
    <property type="match status" value="1"/>
</dbReference>
<organism evidence="5 6">
    <name type="scientific">Actinomycetospora straminea</name>
    <dbReference type="NCBI Taxonomy" id="663607"/>
    <lineage>
        <taxon>Bacteria</taxon>
        <taxon>Bacillati</taxon>
        <taxon>Actinomycetota</taxon>
        <taxon>Actinomycetes</taxon>
        <taxon>Pseudonocardiales</taxon>
        <taxon>Pseudonocardiaceae</taxon>
        <taxon>Actinomycetospora</taxon>
    </lineage>
</organism>
<dbReference type="PANTHER" id="PTHR34580">
    <property type="match status" value="1"/>
</dbReference>
<name>A0ABP9EJC9_9PSEU</name>
<evidence type="ECO:0000256" key="1">
    <source>
        <dbReference type="ARBA" id="ARBA00023015"/>
    </source>
</evidence>
<keyword evidence="1" id="KW-0805">Transcription regulation</keyword>
<dbReference type="Proteomes" id="UP001500457">
    <property type="component" value="Unassembled WGS sequence"/>
</dbReference>
<dbReference type="InterPro" id="IPR001034">
    <property type="entry name" value="DeoR_HTH"/>
</dbReference>
<dbReference type="RefSeq" id="WP_274230716.1">
    <property type="nucleotide sequence ID" value="NZ_BAABHQ010000005.1"/>
</dbReference>